<comment type="caution">
    <text evidence="2">The sequence shown here is derived from an EMBL/GenBank/DDBJ whole genome shotgun (WGS) entry which is preliminary data.</text>
</comment>
<sequence>MLNLGNLQLNPSQYHVFSRRIEEILTGQMSLVELDKTLERNAREAARKIFKKQSEQLEEKQASDFQTVDINSLETESPRSLGPEYLCYSVWKELGMGQFLEEQGVSAKVTPVLAALVIGRLIGPGSERYTKQWAEKRSALYELTGAPLRSSLNSYYRAGDTLYGLKKELEEHLGNTERELFSLSEKLFFFDLTNSYFEGEAAGNPKAAWGRSKEKRDDCKLVTLGLIVDEAGFAKYSELFPGNQYEAETLVGMVRSLEQHLEPGTDRTIVVDAGIATEENLKWLKENHYHYVAVNRGKVPFEKEFSGMEVIKEDEKKGVKIEVKRFIQEEDVYLLCRSEKKIQKERSMRTRVEQLFTERLEYYRAGLTVAYRTKKYGKTVELVGKLKEKYPRAAKLYEVEVKPEADKPATDKSLKAVDIVWKKKEGKYDRETTQEGSYVLRTDRVDLGDEEIWGIYTMLGQIEYAFMCMKSSLGLRPNFHQKEERVDTHMFISVVAYHLLHVIEIRLRSKGDRRKWPTVCNVLRTHERMTIGYRVKEDDGSIGQKYVRVNSRLEPEHLEIYRMFGLSGVPLPRRRLAYNR</sequence>
<organism evidence="2">
    <name type="scientific">marine sediment metagenome</name>
    <dbReference type="NCBI Taxonomy" id="412755"/>
    <lineage>
        <taxon>unclassified sequences</taxon>
        <taxon>metagenomes</taxon>
        <taxon>ecological metagenomes</taxon>
    </lineage>
</organism>
<dbReference type="InterPro" id="IPR002559">
    <property type="entry name" value="Transposase_11"/>
</dbReference>
<feature type="domain" description="Transposase IS4-like" evidence="1">
    <location>
        <begin position="205"/>
        <end position="497"/>
    </location>
</feature>
<reference evidence="2" key="1">
    <citation type="journal article" date="2015" name="Nature">
        <title>Complex archaea that bridge the gap between prokaryotes and eukaryotes.</title>
        <authorList>
            <person name="Spang A."/>
            <person name="Saw J.H."/>
            <person name="Jorgensen S.L."/>
            <person name="Zaremba-Niedzwiedzka K."/>
            <person name="Martijn J."/>
            <person name="Lind A.E."/>
            <person name="van Eijk R."/>
            <person name="Schleper C."/>
            <person name="Guy L."/>
            <person name="Ettema T.J."/>
        </authorList>
    </citation>
    <scope>NUCLEOTIDE SEQUENCE</scope>
</reference>
<evidence type="ECO:0000313" key="2">
    <source>
        <dbReference type="EMBL" id="KKL98892.1"/>
    </source>
</evidence>
<dbReference type="GO" id="GO:0006313">
    <property type="term" value="P:DNA transposition"/>
    <property type="evidence" value="ECO:0007669"/>
    <property type="project" value="InterPro"/>
</dbReference>
<proteinExistence type="predicted"/>
<dbReference type="InterPro" id="IPR012337">
    <property type="entry name" value="RNaseH-like_sf"/>
</dbReference>
<gene>
    <name evidence="2" type="ORF">LCGC14_1819890</name>
</gene>
<dbReference type="InterPro" id="IPR047654">
    <property type="entry name" value="IS1634_transpos"/>
</dbReference>
<dbReference type="AlphaFoldDB" id="A0A0F9JIT7"/>
<dbReference type="SUPFAM" id="SSF53098">
    <property type="entry name" value="Ribonuclease H-like"/>
    <property type="match status" value="1"/>
</dbReference>
<name>A0A0F9JIT7_9ZZZZ</name>
<dbReference type="NCBIfam" id="NF033559">
    <property type="entry name" value="transpos_IS1634"/>
    <property type="match status" value="1"/>
</dbReference>
<evidence type="ECO:0000259" key="1">
    <source>
        <dbReference type="Pfam" id="PF01609"/>
    </source>
</evidence>
<dbReference type="Pfam" id="PF01609">
    <property type="entry name" value="DDE_Tnp_1"/>
    <property type="match status" value="1"/>
</dbReference>
<dbReference type="PANTHER" id="PTHR34614:SF2">
    <property type="entry name" value="TRANSPOSASE IS4-LIKE DOMAIN-CONTAINING PROTEIN"/>
    <property type="match status" value="1"/>
</dbReference>
<dbReference type="GO" id="GO:0004803">
    <property type="term" value="F:transposase activity"/>
    <property type="evidence" value="ECO:0007669"/>
    <property type="project" value="InterPro"/>
</dbReference>
<dbReference type="PANTHER" id="PTHR34614">
    <property type="match status" value="1"/>
</dbReference>
<dbReference type="EMBL" id="LAZR01017808">
    <property type="protein sequence ID" value="KKL98892.1"/>
    <property type="molecule type" value="Genomic_DNA"/>
</dbReference>
<accession>A0A0F9JIT7</accession>
<dbReference type="GO" id="GO:0003677">
    <property type="term" value="F:DNA binding"/>
    <property type="evidence" value="ECO:0007669"/>
    <property type="project" value="InterPro"/>
</dbReference>
<protein>
    <recommendedName>
        <fullName evidence="1">Transposase IS4-like domain-containing protein</fullName>
    </recommendedName>
</protein>